<dbReference type="AlphaFoldDB" id="A0A7S7RNJ4"/>
<reference evidence="1 2" key="1">
    <citation type="submission" date="2020-05" db="EMBL/GenBank/DDBJ databases">
        <title>Sulfurimonas marisnigri, sp. nov., and Sulfurimonas baltica, sp. nov., manganese oxide reducing chemolithoautotrophs of the class Epsilonproteobacteria isolated from the pelagic redoxclines of the Black and Baltic Seas and emended description of the genus Sulfurimonas.</title>
        <authorList>
            <person name="Henkel J.V."/>
            <person name="Laudan C."/>
            <person name="Werner J."/>
            <person name="Neu T."/>
            <person name="Plewe S."/>
            <person name="Sproer C."/>
            <person name="Bunk B."/>
            <person name="Schulz-Vogt H.N."/>
        </authorList>
    </citation>
    <scope>NUCLEOTIDE SEQUENCE [LARGE SCALE GENOMIC DNA]</scope>
    <source>
        <strain evidence="1 2">GD2</strain>
    </source>
</reference>
<organism evidence="1 2">
    <name type="scientific">Candidatus Sulfurimonas baltica</name>
    <dbReference type="NCBI Taxonomy" id="2740404"/>
    <lineage>
        <taxon>Bacteria</taxon>
        <taxon>Pseudomonadati</taxon>
        <taxon>Campylobacterota</taxon>
        <taxon>Epsilonproteobacteria</taxon>
        <taxon>Campylobacterales</taxon>
        <taxon>Sulfurimonadaceae</taxon>
        <taxon>Sulfurimonas</taxon>
    </lineage>
</organism>
<evidence type="ECO:0000313" key="2">
    <source>
        <dbReference type="Proteomes" id="UP000593994"/>
    </source>
</evidence>
<dbReference type="Proteomes" id="UP000593994">
    <property type="component" value="Chromosome"/>
</dbReference>
<gene>
    <name evidence="1" type="ORF">HUE88_02030</name>
</gene>
<evidence type="ECO:0000313" key="1">
    <source>
        <dbReference type="EMBL" id="QOY52498.1"/>
    </source>
</evidence>
<proteinExistence type="predicted"/>
<sequence length="93" mass="10835">MIPLIIGEVTLAVVSYAIKEICDEEGCPWDNESSTFEKADSGTVKNSIKSKEFHKFKKNIYKTSMREYQEFLQKHNIENNDITTDLKLEKQKF</sequence>
<name>A0A7S7RNJ4_9BACT</name>
<keyword evidence="2" id="KW-1185">Reference proteome</keyword>
<dbReference type="RefSeq" id="WP_194370591.1">
    <property type="nucleotide sequence ID" value="NZ_CP054492.1"/>
</dbReference>
<dbReference type="EMBL" id="CP054492">
    <property type="protein sequence ID" value="QOY52498.1"/>
    <property type="molecule type" value="Genomic_DNA"/>
</dbReference>
<accession>A0A7S7RNJ4</accession>
<protein>
    <submittedName>
        <fullName evidence="1">Uncharacterized protein</fullName>
    </submittedName>
</protein>
<dbReference type="KEGG" id="sbal:HUE88_02030"/>